<feature type="chain" id="PRO_5046089711" evidence="1">
    <location>
        <begin position="24"/>
        <end position="242"/>
    </location>
</feature>
<protein>
    <submittedName>
        <fullName evidence="2">Uncharacterized protein</fullName>
    </submittedName>
</protein>
<accession>A0ABX1M8X6</accession>
<gene>
    <name evidence="2" type="ORF">DP115_11830</name>
</gene>
<dbReference type="Proteomes" id="UP000762253">
    <property type="component" value="Unassembled WGS sequence"/>
</dbReference>
<evidence type="ECO:0000313" key="2">
    <source>
        <dbReference type="EMBL" id="NMF63419.1"/>
    </source>
</evidence>
<dbReference type="EMBL" id="QMEC01000037">
    <property type="protein sequence ID" value="NMF63419.1"/>
    <property type="molecule type" value="Genomic_DNA"/>
</dbReference>
<keyword evidence="1" id="KW-0732">Signal</keyword>
<evidence type="ECO:0000313" key="3">
    <source>
        <dbReference type="Proteomes" id="UP000762253"/>
    </source>
</evidence>
<organism evidence="2 3">
    <name type="scientific">Brasilonema octagenarum UFV-OR1</name>
    <dbReference type="NCBI Taxonomy" id="417115"/>
    <lineage>
        <taxon>Bacteria</taxon>
        <taxon>Bacillati</taxon>
        <taxon>Cyanobacteriota</taxon>
        <taxon>Cyanophyceae</taxon>
        <taxon>Nostocales</taxon>
        <taxon>Scytonemataceae</taxon>
        <taxon>Brasilonema</taxon>
        <taxon>Octagenarum group</taxon>
    </lineage>
</organism>
<feature type="signal peptide" evidence="1">
    <location>
        <begin position="1"/>
        <end position="23"/>
    </location>
</feature>
<reference evidence="2 3" key="1">
    <citation type="submission" date="2018-06" db="EMBL/GenBank/DDBJ databases">
        <title>Comparative genomics of Brasilonema spp. strains.</title>
        <authorList>
            <person name="Alvarenga D.O."/>
            <person name="Fiore M.F."/>
            <person name="Varani A.M."/>
        </authorList>
    </citation>
    <scope>NUCLEOTIDE SEQUENCE [LARGE SCALE GENOMIC DNA]</scope>
    <source>
        <strain evidence="2 3">UFV-OR1</strain>
    </source>
</reference>
<comment type="caution">
    <text evidence="2">The sequence shown here is derived from an EMBL/GenBank/DDBJ whole genome shotgun (WGS) entry which is preliminary data.</text>
</comment>
<name>A0ABX1M8X6_9CYAN</name>
<evidence type="ECO:0000256" key="1">
    <source>
        <dbReference type="SAM" id="SignalP"/>
    </source>
</evidence>
<keyword evidence="3" id="KW-1185">Reference proteome</keyword>
<sequence>MISKKQCISLMILATLFGVSATAASALERRTDKEIPINELFKEIYQADISSNNLNAVLWMPFEYWKASLSHDKQVSPEVKKLLESELGSVFILAVVQAESSPQTNLNFNFFPEETVRRGLKVIHVSRDGQLRTLKLVEKNSNFMNVLKETIRPMLSQIAGQMGDNFWLFVYSDIDSSGRRLVSPYEPGELRVSLGDRRGIQKSQIKFEFPFNSLFVPRMCPNGKPAHVSWKYCPWDGTRLSN</sequence>
<proteinExistence type="predicted"/>